<dbReference type="Proteomes" id="UP000053841">
    <property type="component" value="Unassembled WGS sequence"/>
</dbReference>
<dbReference type="PANTHER" id="PTHR15549:SF26">
    <property type="entry name" value="AXIAL BUDDING PATTERN PROTEIN 2-RELATED"/>
    <property type="match status" value="1"/>
</dbReference>
<feature type="transmembrane region" description="Helical" evidence="6">
    <location>
        <begin position="97"/>
        <end position="118"/>
    </location>
</feature>
<dbReference type="HOGENOM" id="CLU_1133419_0_0_1"/>
<feature type="region of interest" description="Disordered" evidence="5">
    <location>
        <begin position="1"/>
        <end position="95"/>
    </location>
</feature>
<dbReference type="GO" id="GO:0016020">
    <property type="term" value="C:membrane"/>
    <property type="evidence" value="ECO:0007669"/>
    <property type="project" value="UniProtKB-SubCell"/>
</dbReference>
<sequence length="245" mass="25579">MANFAHRVSYVVRDKDDDDDPKPGPPPPKETNSAQAASGALPTATESLASTAPSSTSTTLPTPPRPGTSETSGTSGTSGYSEGSGSSGDSFGPAESAGIGVGVALALLVLALGAWFFIRRRRKRRMSKASLGSSTPDAEAGLANKEYGTPSIKEMEAGRRASELAAHMAPVEVPGDPEFVAELEGSDAAIGAVKEKQDRERLFADAPLDEPGDRDEFGFSRNNSRRSDVKSGIDFKGSDVKKFDS</sequence>
<dbReference type="InterPro" id="IPR051694">
    <property type="entry name" value="Immunoregulatory_rcpt-like"/>
</dbReference>
<dbReference type="GO" id="GO:0071944">
    <property type="term" value="C:cell periphery"/>
    <property type="evidence" value="ECO:0007669"/>
    <property type="project" value="UniProtKB-ARBA"/>
</dbReference>
<feature type="region of interest" description="Disordered" evidence="5">
    <location>
        <begin position="204"/>
        <end position="245"/>
    </location>
</feature>
<dbReference type="PANTHER" id="PTHR15549">
    <property type="entry name" value="PAIRED IMMUNOGLOBULIN-LIKE TYPE 2 RECEPTOR"/>
    <property type="match status" value="1"/>
</dbReference>
<evidence type="ECO:0000256" key="5">
    <source>
        <dbReference type="SAM" id="MobiDB-lite"/>
    </source>
</evidence>
<organism evidence="7 8">
    <name type="scientific">Cochliobolus carbonum (strain 26-R-13)</name>
    <name type="common">Maize leaf spot fungus</name>
    <name type="synonym">Bipolaris zeicola</name>
    <dbReference type="NCBI Taxonomy" id="930089"/>
    <lineage>
        <taxon>Eukaryota</taxon>
        <taxon>Fungi</taxon>
        <taxon>Dikarya</taxon>
        <taxon>Ascomycota</taxon>
        <taxon>Pezizomycotina</taxon>
        <taxon>Dothideomycetes</taxon>
        <taxon>Pleosporomycetidae</taxon>
        <taxon>Pleosporales</taxon>
        <taxon>Pleosporineae</taxon>
        <taxon>Pleosporaceae</taxon>
        <taxon>Bipolaris</taxon>
    </lineage>
</organism>
<dbReference type="GeneID" id="19146175"/>
<evidence type="ECO:0000256" key="3">
    <source>
        <dbReference type="ARBA" id="ARBA00022989"/>
    </source>
</evidence>
<evidence type="ECO:0000313" key="8">
    <source>
        <dbReference type="Proteomes" id="UP000053841"/>
    </source>
</evidence>
<evidence type="ECO:0000256" key="6">
    <source>
        <dbReference type="SAM" id="Phobius"/>
    </source>
</evidence>
<evidence type="ECO:0000256" key="4">
    <source>
        <dbReference type="ARBA" id="ARBA00023136"/>
    </source>
</evidence>
<dbReference type="OrthoDB" id="3694586at2759"/>
<evidence type="ECO:0000256" key="2">
    <source>
        <dbReference type="ARBA" id="ARBA00022692"/>
    </source>
</evidence>
<dbReference type="KEGG" id="bze:COCCADRAFT_27350"/>
<feature type="compositionally biased region" description="Low complexity" evidence="5">
    <location>
        <begin position="40"/>
        <end position="60"/>
    </location>
</feature>
<dbReference type="RefSeq" id="XP_007713636.1">
    <property type="nucleotide sequence ID" value="XM_007715446.1"/>
</dbReference>
<keyword evidence="4 6" id="KW-0472">Membrane</keyword>
<reference evidence="7 8" key="1">
    <citation type="journal article" date="2013" name="PLoS Genet.">
        <title>Comparative genome structure, secondary metabolite, and effector coding capacity across Cochliobolus pathogens.</title>
        <authorList>
            <person name="Condon B.J."/>
            <person name="Leng Y."/>
            <person name="Wu D."/>
            <person name="Bushley K.E."/>
            <person name="Ohm R.A."/>
            <person name="Otillar R."/>
            <person name="Martin J."/>
            <person name="Schackwitz W."/>
            <person name="Grimwood J."/>
            <person name="MohdZainudin N."/>
            <person name="Xue C."/>
            <person name="Wang R."/>
            <person name="Manning V.A."/>
            <person name="Dhillon B."/>
            <person name="Tu Z.J."/>
            <person name="Steffenson B.J."/>
            <person name="Salamov A."/>
            <person name="Sun H."/>
            <person name="Lowry S."/>
            <person name="LaButti K."/>
            <person name="Han J."/>
            <person name="Copeland A."/>
            <person name="Lindquist E."/>
            <person name="Barry K."/>
            <person name="Schmutz J."/>
            <person name="Baker S.E."/>
            <person name="Ciuffetti L.M."/>
            <person name="Grigoriev I.V."/>
            <person name="Zhong S."/>
            <person name="Turgeon B.G."/>
        </authorList>
    </citation>
    <scope>NUCLEOTIDE SEQUENCE [LARGE SCALE GENOMIC DNA]</scope>
    <source>
        <strain evidence="7 8">26-R-13</strain>
    </source>
</reference>
<keyword evidence="2 6" id="KW-0812">Transmembrane</keyword>
<proteinExistence type="predicted"/>
<dbReference type="eggNOG" id="ENOG502SXAY">
    <property type="taxonomic scope" value="Eukaryota"/>
</dbReference>
<keyword evidence="8" id="KW-1185">Reference proteome</keyword>
<dbReference type="AlphaFoldDB" id="W6Y9F9"/>
<accession>W6Y9F9</accession>
<name>W6Y9F9_COCC2</name>
<keyword evidence="3 6" id="KW-1133">Transmembrane helix</keyword>
<evidence type="ECO:0000313" key="7">
    <source>
        <dbReference type="EMBL" id="EUC32049.1"/>
    </source>
</evidence>
<protein>
    <submittedName>
        <fullName evidence="7">Uncharacterized protein</fullName>
    </submittedName>
</protein>
<feature type="compositionally biased region" description="Low complexity" evidence="5">
    <location>
        <begin position="67"/>
        <end position="93"/>
    </location>
</feature>
<comment type="subcellular location">
    <subcellularLocation>
        <location evidence="1">Membrane</location>
        <topology evidence="1">Single-pass membrane protein</topology>
    </subcellularLocation>
</comment>
<feature type="region of interest" description="Disordered" evidence="5">
    <location>
        <begin position="126"/>
        <end position="151"/>
    </location>
</feature>
<feature type="compositionally biased region" description="Basic and acidic residues" evidence="5">
    <location>
        <begin position="225"/>
        <end position="245"/>
    </location>
</feature>
<gene>
    <name evidence="7" type="ORF">COCCADRAFT_27350</name>
</gene>
<dbReference type="EMBL" id="KI964643">
    <property type="protein sequence ID" value="EUC32049.1"/>
    <property type="molecule type" value="Genomic_DNA"/>
</dbReference>
<evidence type="ECO:0000256" key="1">
    <source>
        <dbReference type="ARBA" id="ARBA00004167"/>
    </source>
</evidence>